<feature type="DNA-binding region" description="H-T-H motif" evidence="4">
    <location>
        <begin position="33"/>
        <end position="52"/>
    </location>
</feature>
<dbReference type="SUPFAM" id="SSF46689">
    <property type="entry name" value="Homeodomain-like"/>
    <property type="match status" value="1"/>
</dbReference>
<accession>A0ABW6ZA57</accession>
<evidence type="ECO:0000256" key="4">
    <source>
        <dbReference type="PROSITE-ProRule" id="PRU00335"/>
    </source>
</evidence>
<dbReference type="InterPro" id="IPR050109">
    <property type="entry name" value="HTH-type_TetR-like_transc_reg"/>
</dbReference>
<evidence type="ECO:0000256" key="3">
    <source>
        <dbReference type="ARBA" id="ARBA00023163"/>
    </source>
</evidence>
<dbReference type="PRINTS" id="PR00455">
    <property type="entry name" value="HTHTETR"/>
</dbReference>
<name>A0ABW6ZA57_9ACTN</name>
<dbReference type="PROSITE" id="PS01081">
    <property type="entry name" value="HTH_TETR_1"/>
    <property type="match status" value="1"/>
</dbReference>
<dbReference type="RefSeq" id="WP_030791335.1">
    <property type="nucleotide sequence ID" value="NZ_JBFACJ010000019.1"/>
</dbReference>
<evidence type="ECO:0000256" key="1">
    <source>
        <dbReference type="ARBA" id="ARBA00023015"/>
    </source>
</evidence>
<dbReference type="InterPro" id="IPR041347">
    <property type="entry name" value="MftR_C"/>
</dbReference>
<keyword evidence="7" id="KW-1185">Reference proteome</keyword>
<comment type="caution">
    <text evidence="6">The sequence shown here is derived from an EMBL/GenBank/DDBJ whole genome shotgun (WGS) entry which is preliminary data.</text>
</comment>
<protein>
    <submittedName>
        <fullName evidence="6">TetR family transcriptional regulator</fullName>
    </submittedName>
</protein>
<proteinExistence type="predicted"/>
<evidence type="ECO:0000313" key="6">
    <source>
        <dbReference type="EMBL" id="MFF9887325.1"/>
    </source>
</evidence>
<dbReference type="Gene3D" id="1.10.10.60">
    <property type="entry name" value="Homeodomain-like"/>
    <property type="match status" value="1"/>
</dbReference>
<sequence>MAGLRERKKEQTRQRIAAVALRMFTERGFDAVTVNEIAEAAEVAKATLFSYFPTKESLVLHGVGGDDLAGIAARRPAGQTFLEALRAHHRALALAAGRLPRADLDALLARVRVIESSPALRNAANGLLYQQRQALAQVLAEEYGPTAAALMAAQIAASLLTLQEMYFQRLLAGACADDTARTLARDVELTFDLLEHGLSHAGGR</sequence>
<dbReference type="InterPro" id="IPR001647">
    <property type="entry name" value="HTH_TetR"/>
</dbReference>
<dbReference type="InterPro" id="IPR009057">
    <property type="entry name" value="Homeodomain-like_sf"/>
</dbReference>
<gene>
    <name evidence="6" type="ORF">ACF1HC_38025</name>
</gene>
<feature type="domain" description="HTH tetR-type" evidence="5">
    <location>
        <begin position="10"/>
        <end position="70"/>
    </location>
</feature>
<keyword evidence="3" id="KW-0804">Transcription</keyword>
<evidence type="ECO:0000313" key="7">
    <source>
        <dbReference type="Proteomes" id="UP001603418"/>
    </source>
</evidence>
<reference evidence="6 7" key="1">
    <citation type="submission" date="2024-10" db="EMBL/GenBank/DDBJ databases">
        <title>The Natural Products Discovery Center: Release of the First 8490 Sequenced Strains for Exploring Actinobacteria Biosynthetic Diversity.</title>
        <authorList>
            <person name="Kalkreuter E."/>
            <person name="Kautsar S.A."/>
            <person name="Yang D."/>
            <person name="Bader C.D."/>
            <person name="Teijaro C.N."/>
            <person name="Fluegel L."/>
            <person name="Davis C.M."/>
            <person name="Simpson J.R."/>
            <person name="Lauterbach L."/>
            <person name="Steele A.D."/>
            <person name="Gui C."/>
            <person name="Meng S."/>
            <person name="Li G."/>
            <person name="Viehrig K."/>
            <person name="Ye F."/>
            <person name="Su P."/>
            <person name="Kiefer A.F."/>
            <person name="Nichols A."/>
            <person name="Cepeda A.J."/>
            <person name="Yan W."/>
            <person name="Fan B."/>
            <person name="Jiang Y."/>
            <person name="Adhikari A."/>
            <person name="Zheng C.-J."/>
            <person name="Schuster L."/>
            <person name="Cowan T.M."/>
            <person name="Smanski M.J."/>
            <person name="Chevrette M.G."/>
            <person name="De Carvalho L.P.S."/>
            <person name="Shen B."/>
        </authorList>
    </citation>
    <scope>NUCLEOTIDE SEQUENCE [LARGE SCALE GENOMIC DNA]</scope>
    <source>
        <strain evidence="6 7">NPDC013366</strain>
    </source>
</reference>
<dbReference type="PANTHER" id="PTHR30055">
    <property type="entry name" value="HTH-TYPE TRANSCRIPTIONAL REGULATOR RUTR"/>
    <property type="match status" value="1"/>
</dbReference>
<dbReference type="PANTHER" id="PTHR30055:SF234">
    <property type="entry name" value="HTH-TYPE TRANSCRIPTIONAL REGULATOR BETI"/>
    <property type="match status" value="1"/>
</dbReference>
<dbReference type="Pfam" id="PF17754">
    <property type="entry name" value="TetR_C_14"/>
    <property type="match status" value="1"/>
</dbReference>
<evidence type="ECO:0000259" key="5">
    <source>
        <dbReference type="PROSITE" id="PS50977"/>
    </source>
</evidence>
<keyword evidence="1" id="KW-0805">Transcription regulation</keyword>
<dbReference type="Gene3D" id="1.10.357.10">
    <property type="entry name" value="Tetracycline Repressor, domain 2"/>
    <property type="match status" value="1"/>
</dbReference>
<dbReference type="EMBL" id="JBICBM010000028">
    <property type="protein sequence ID" value="MFF9887325.1"/>
    <property type="molecule type" value="Genomic_DNA"/>
</dbReference>
<evidence type="ECO:0000256" key="2">
    <source>
        <dbReference type="ARBA" id="ARBA00023125"/>
    </source>
</evidence>
<keyword evidence="2 4" id="KW-0238">DNA-binding</keyword>
<dbReference type="Pfam" id="PF00440">
    <property type="entry name" value="TetR_N"/>
    <property type="match status" value="1"/>
</dbReference>
<dbReference type="InterPro" id="IPR023772">
    <property type="entry name" value="DNA-bd_HTH_TetR-type_CS"/>
</dbReference>
<dbReference type="Proteomes" id="UP001603418">
    <property type="component" value="Unassembled WGS sequence"/>
</dbReference>
<organism evidence="6 7">
    <name type="scientific">Streptomyces eurythermus</name>
    <dbReference type="NCBI Taxonomy" id="42237"/>
    <lineage>
        <taxon>Bacteria</taxon>
        <taxon>Bacillati</taxon>
        <taxon>Actinomycetota</taxon>
        <taxon>Actinomycetes</taxon>
        <taxon>Kitasatosporales</taxon>
        <taxon>Streptomycetaceae</taxon>
        <taxon>Streptomyces</taxon>
    </lineage>
</organism>
<dbReference type="PROSITE" id="PS50977">
    <property type="entry name" value="HTH_TETR_2"/>
    <property type="match status" value="1"/>
</dbReference>